<gene>
    <name evidence="1" type="ORF">LITE_LOCUS6792</name>
</gene>
<evidence type="ECO:0000313" key="2">
    <source>
        <dbReference type="Proteomes" id="UP001154282"/>
    </source>
</evidence>
<comment type="caution">
    <text evidence="1">The sequence shown here is derived from an EMBL/GenBank/DDBJ whole genome shotgun (WGS) entry which is preliminary data.</text>
</comment>
<dbReference type="EMBL" id="CAMGYJ010000003">
    <property type="protein sequence ID" value="CAI0390574.1"/>
    <property type="molecule type" value="Genomic_DNA"/>
</dbReference>
<protein>
    <submittedName>
        <fullName evidence="1">Uncharacterized protein</fullName>
    </submittedName>
</protein>
<dbReference type="AlphaFoldDB" id="A0AAV0I058"/>
<sequence length="75" mass="8078">MTTARMTRIKMTDDYGDDVDHVEEGILVSQGLGSAPMEAVQITTAASLSNTASFALLPCWSFTLCFVIFSPVKSC</sequence>
<name>A0AAV0I058_9ROSI</name>
<accession>A0AAV0I058</accession>
<reference evidence="1" key="1">
    <citation type="submission" date="2022-08" db="EMBL/GenBank/DDBJ databases">
        <authorList>
            <person name="Gutierrez-Valencia J."/>
        </authorList>
    </citation>
    <scope>NUCLEOTIDE SEQUENCE</scope>
</reference>
<keyword evidence="2" id="KW-1185">Reference proteome</keyword>
<evidence type="ECO:0000313" key="1">
    <source>
        <dbReference type="EMBL" id="CAI0390574.1"/>
    </source>
</evidence>
<organism evidence="1 2">
    <name type="scientific">Linum tenue</name>
    <dbReference type="NCBI Taxonomy" id="586396"/>
    <lineage>
        <taxon>Eukaryota</taxon>
        <taxon>Viridiplantae</taxon>
        <taxon>Streptophyta</taxon>
        <taxon>Embryophyta</taxon>
        <taxon>Tracheophyta</taxon>
        <taxon>Spermatophyta</taxon>
        <taxon>Magnoliopsida</taxon>
        <taxon>eudicotyledons</taxon>
        <taxon>Gunneridae</taxon>
        <taxon>Pentapetalae</taxon>
        <taxon>rosids</taxon>
        <taxon>fabids</taxon>
        <taxon>Malpighiales</taxon>
        <taxon>Linaceae</taxon>
        <taxon>Linum</taxon>
    </lineage>
</organism>
<dbReference type="Proteomes" id="UP001154282">
    <property type="component" value="Unassembled WGS sequence"/>
</dbReference>
<proteinExistence type="predicted"/>